<name>A0A7S2DNN2_9STRA</name>
<feature type="domain" description="DUF1995" evidence="4">
    <location>
        <begin position="186"/>
        <end position="360"/>
    </location>
</feature>
<feature type="signal peptide" evidence="3">
    <location>
        <begin position="1"/>
        <end position="16"/>
    </location>
</feature>
<organism evidence="5">
    <name type="scientific">Octactis speculum</name>
    <dbReference type="NCBI Taxonomy" id="3111310"/>
    <lineage>
        <taxon>Eukaryota</taxon>
        <taxon>Sar</taxon>
        <taxon>Stramenopiles</taxon>
        <taxon>Ochrophyta</taxon>
        <taxon>Dictyochophyceae</taxon>
        <taxon>Dictyochales</taxon>
        <taxon>Dictyochaceae</taxon>
        <taxon>Octactis</taxon>
    </lineage>
</organism>
<dbReference type="InterPro" id="IPR018962">
    <property type="entry name" value="DUF1995"/>
</dbReference>
<gene>
    <name evidence="5" type="ORF">DSPE1174_LOCUS24100</name>
</gene>
<feature type="compositionally biased region" description="Polar residues" evidence="2">
    <location>
        <begin position="518"/>
        <end position="527"/>
    </location>
</feature>
<accession>A0A7S2DNN2</accession>
<evidence type="ECO:0000256" key="1">
    <source>
        <dbReference type="SAM" id="Coils"/>
    </source>
</evidence>
<evidence type="ECO:0000259" key="4">
    <source>
        <dbReference type="Pfam" id="PF09353"/>
    </source>
</evidence>
<feature type="region of interest" description="Disordered" evidence="2">
    <location>
        <begin position="518"/>
        <end position="539"/>
    </location>
</feature>
<evidence type="ECO:0000313" key="5">
    <source>
        <dbReference type="EMBL" id="CAD9459844.1"/>
    </source>
</evidence>
<keyword evidence="3" id="KW-0732">Signal</keyword>
<evidence type="ECO:0000256" key="3">
    <source>
        <dbReference type="SAM" id="SignalP"/>
    </source>
</evidence>
<keyword evidence="1" id="KW-0175">Coiled coil</keyword>
<feature type="chain" id="PRO_5031193060" description="DUF1995 domain-containing protein" evidence="3">
    <location>
        <begin position="17"/>
        <end position="605"/>
    </location>
</feature>
<feature type="coiled-coil region" evidence="1">
    <location>
        <begin position="49"/>
        <end position="134"/>
    </location>
</feature>
<proteinExistence type="predicted"/>
<protein>
    <recommendedName>
        <fullName evidence="4">DUF1995 domain-containing protein</fullName>
    </recommendedName>
</protein>
<dbReference type="AlphaFoldDB" id="A0A7S2DNN2"/>
<dbReference type="Pfam" id="PF09353">
    <property type="entry name" value="DUF1995"/>
    <property type="match status" value="1"/>
</dbReference>
<dbReference type="EMBL" id="HBGS01046513">
    <property type="protein sequence ID" value="CAD9459844.1"/>
    <property type="molecule type" value="Transcribed_RNA"/>
</dbReference>
<sequence>MKLWIISILCTFCADSFIHSSIQNRPLWRPHDAPFQWMLVSMQGRVDPNEEALERLRRLENIVLKVVAQQADKIKSMEARVNGMERRYELLYAELKALRLRLLADAAETKEFELAELSDLAEAAERDAARLRELAIDTAVGTLAGALLRNDMMAPAKPEPGGAEMDADTERRIVEARRFEETLDVPGDLFDAADAAGAAVLSCMLAGHRRILVEVEDPLLDDATPDRDEQLALAVELIILPIAAALEGLEIMERNHVKLQFRTIGQLVAAKRALTVVTVSKTVSMSALHLEVDERDAVVVLVTPKVEAESDPEDLEKLVKASENCTIIMVNPWTAPSQKSSRALIETFEVGYVVQPFTVSYMAQDEAVPLGDEADMALLLRQDAVEEDKTTIFMYEDEEDDEFEDAFEYEGDGADEEEGGMELGVLILSADDDVTIKPDQDKSCEVSPLIRQVRNFTSAAGGWTTGGWTSGGGTTGDWWAGADINALPDRMDGCHVSEARVTVLREYPTQWRAFVQMTQDTSESSEQPPVEKARVDGMEEEDTKYSSLFEEMREQPWQLAKRFPKRPSKQEVGLAIMHYLAKVVHGEEGEHNFGEGGNESSVVVL</sequence>
<evidence type="ECO:0000256" key="2">
    <source>
        <dbReference type="SAM" id="MobiDB-lite"/>
    </source>
</evidence>
<reference evidence="5" key="1">
    <citation type="submission" date="2021-01" db="EMBL/GenBank/DDBJ databases">
        <authorList>
            <person name="Corre E."/>
            <person name="Pelletier E."/>
            <person name="Niang G."/>
            <person name="Scheremetjew M."/>
            <person name="Finn R."/>
            <person name="Kale V."/>
            <person name="Holt S."/>
            <person name="Cochrane G."/>
            <person name="Meng A."/>
            <person name="Brown T."/>
            <person name="Cohen L."/>
        </authorList>
    </citation>
    <scope>NUCLEOTIDE SEQUENCE</scope>
    <source>
        <strain evidence="5">CCMP1381</strain>
    </source>
</reference>